<dbReference type="InterPro" id="IPR051786">
    <property type="entry name" value="ASN_synthetase/amidase"/>
</dbReference>
<comment type="pathway">
    <text evidence="1">Amino-acid biosynthesis; L-asparagine biosynthesis; L-asparagine from L-aspartate (L-Gln route): step 1/1.</text>
</comment>
<evidence type="ECO:0000256" key="1">
    <source>
        <dbReference type="ARBA" id="ARBA00005187"/>
    </source>
</evidence>
<evidence type="ECO:0000313" key="6">
    <source>
        <dbReference type="Proteomes" id="UP000477070"/>
    </source>
</evidence>
<evidence type="ECO:0000256" key="2">
    <source>
        <dbReference type="ARBA" id="ARBA00012737"/>
    </source>
</evidence>
<comment type="catalytic activity">
    <reaction evidence="3">
        <text>L-aspartate + L-glutamine + ATP + H2O = L-asparagine + L-glutamate + AMP + diphosphate + H(+)</text>
        <dbReference type="Rhea" id="RHEA:12228"/>
        <dbReference type="ChEBI" id="CHEBI:15377"/>
        <dbReference type="ChEBI" id="CHEBI:15378"/>
        <dbReference type="ChEBI" id="CHEBI:29985"/>
        <dbReference type="ChEBI" id="CHEBI:29991"/>
        <dbReference type="ChEBI" id="CHEBI:30616"/>
        <dbReference type="ChEBI" id="CHEBI:33019"/>
        <dbReference type="ChEBI" id="CHEBI:58048"/>
        <dbReference type="ChEBI" id="CHEBI:58359"/>
        <dbReference type="ChEBI" id="CHEBI:456215"/>
        <dbReference type="EC" id="6.3.5.4"/>
    </reaction>
</comment>
<dbReference type="PANTHER" id="PTHR43284:SF1">
    <property type="entry name" value="ASPARAGINE SYNTHETASE"/>
    <property type="match status" value="1"/>
</dbReference>
<dbReference type="PANTHER" id="PTHR43284">
    <property type="entry name" value="ASPARAGINE SYNTHETASE (GLUTAMINE-HYDROLYZING)"/>
    <property type="match status" value="1"/>
</dbReference>
<gene>
    <name evidence="5" type="ORF">DCO61_06200</name>
</gene>
<dbReference type="InterPro" id="IPR017932">
    <property type="entry name" value="GATase_2_dom"/>
</dbReference>
<reference evidence="5 6" key="1">
    <citation type="submission" date="2019-12" db="EMBL/GenBank/DDBJ databases">
        <title>Multi-Generational Helicobacter saguini Isolates.</title>
        <authorList>
            <person name="Mannion A."/>
            <person name="Shen Z."/>
            <person name="Fox J.G."/>
        </authorList>
    </citation>
    <scope>NUCLEOTIDE SEQUENCE [LARGE SCALE GENOMIC DNA]</scope>
    <source>
        <strain evidence="6">16-048 (F4)</strain>
    </source>
</reference>
<comment type="caution">
    <text evidence="5">The sequence shown here is derived from an EMBL/GenBank/DDBJ whole genome shotgun (WGS) entry which is preliminary data.</text>
</comment>
<dbReference type="GO" id="GO:0005829">
    <property type="term" value="C:cytosol"/>
    <property type="evidence" value="ECO:0007669"/>
    <property type="project" value="TreeGrafter"/>
</dbReference>
<name>A0A6L7D5Y8_9HELI</name>
<dbReference type="GO" id="GO:0004066">
    <property type="term" value="F:asparagine synthase (glutamine-hydrolyzing) activity"/>
    <property type="evidence" value="ECO:0007669"/>
    <property type="project" value="UniProtKB-EC"/>
</dbReference>
<evidence type="ECO:0000313" key="5">
    <source>
        <dbReference type="EMBL" id="MWV69604.1"/>
    </source>
</evidence>
<dbReference type="EC" id="6.3.5.4" evidence="2"/>
<proteinExistence type="predicted"/>
<feature type="domain" description="Glutamine amidotransferase type-2" evidence="4">
    <location>
        <begin position="2"/>
        <end position="84"/>
    </location>
</feature>
<dbReference type="PROSITE" id="PS51278">
    <property type="entry name" value="GATASE_TYPE_2"/>
    <property type="match status" value="1"/>
</dbReference>
<organism evidence="5 6">
    <name type="scientific">Helicobacter saguini</name>
    <dbReference type="NCBI Taxonomy" id="1548018"/>
    <lineage>
        <taxon>Bacteria</taxon>
        <taxon>Pseudomonadati</taxon>
        <taxon>Campylobacterota</taxon>
        <taxon>Epsilonproteobacteria</taxon>
        <taxon>Campylobacterales</taxon>
        <taxon>Helicobacteraceae</taxon>
        <taxon>Helicobacter</taxon>
    </lineage>
</organism>
<protein>
    <recommendedName>
        <fullName evidence="2">asparagine synthase (glutamine-hydrolyzing)</fullName>
        <ecNumber evidence="2">6.3.5.4</ecNumber>
    </recommendedName>
</protein>
<dbReference type="Proteomes" id="UP000477070">
    <property type="component" value="Unassembled WGS sequence"/>
</dbReference>
<evidence type="ECO:0000259" key="4">
    <source>
        <dbReference type="PROSITE" id="PS51278"/>
    </source>
</evidence>
<dbReference type="EMBL" id="QBIU01000001">
    <property type="protein sequence ID" value="MWV69604.1"/>
    <property type="molecule type" value="Genomic_DNA"/>
</dbReference>
<dbReference type="InterPro" id="IPR029055">
    <property type="entry name" value="Ntn_hydrolases_N"/>
</dbReference>
<dbReference type="SUPFAM" id="SSF56235">
    <property type="entry name" value="N-terminal nucleophile aminohydrolases (Ntn hydrolases)"/>
    <property type="match status" value="1"/>
</dbReference>
<dbReference type="RefSeq" id="WP_118949231.1">
    <property type="nucleotide sequence ID" value="NZ_QBIU01000001.1"/>
</dbReference>
<sequence length="84" mass="8832">MCGILGSITLGGVNEKLFESALMTLNHRGPDGCGVYHNGKVSLGHTRLSIVDLSNNAAQPMHFYASNKMVIESNVTGGGKLTLS</sequence>
<accession>A0A6L7D5Y8</accession>
<evidence type="ECO:0000256" key="3">
    <source>
        <dbReference type="ARBA" id="ARBA00048741"/>
    </source>
</evidence>
<dbReference type="Gene3D" id="3.60.20.10">
    <property type="entry name" value="Glutamine Phosphoribosylpyrophosphate, subunit 1, domain 1"/>
    <property type="match status" value="1"/>
</dbReference>
<dbReference type="AlphaFoldDB" id="A0A6L7D5Y8"/>